<dbReference type="Proteomes" id="UP000253845">
    <property type="component" value="Unassembled WGS sequence"/>
</dbReference>
<protein>
    <submittedName>
        <fullName evidence="4">Prolyl aminopeptidase papa</fullName>
    </submittedName>
</protein>
<keyword evidence="2" id="KW-0378">Hydrolase</keyword>
<dbReference type="SMR" id="A0A370C546"/>
<sequence length="511" mass="57774">MGQLREGVETDGKLNRGSTYRIVKRRYRYSLQLLPKRRLNGRPPPAAVGPILPVTPPQIAPSLRKNVANDRWGYPGRLRVAELFFDVPLNYSKPNEGTLRLFARSVRRLVTPAEPSETPKDDKQLPFLVYLQGGPGMGCRPPQEYGWIGTVLEKGYQVLFLDQRGTGLSSTVTAGTLARQGNAIKQAEYMKNFRADNIVRDCEAVRRCLMTDYPEDKRKWSIIGQSFGGFCAVTYLSMFPEGLAEAFICGGLPPLVDNPDPVYARTYEKVLERNKAYYAKFPEDVERVKQIIQYLKDNEVALPTGTLTPERFQQMGILFGMHGGLDSIHDLVLRAWNDLDVFGFLTHPTLTSIDSFGGMDNNIIYAILHEAIYCQGKPSNWSADRLRASNPDFQIDSNKSEILFTGEMVYKDMFDSYTELSQIRDAADILASTDDWPALYDEAQLARNEVPVYAATYIDDMYVHFDHAQNTAAKIKGAKQFITNVMYHNAIRSKSDELIQQLFALREDTID</sequence>
<accession>A0A370C546</accession>
<evidence type="ECO:0000256" key="1">
    <source>
        <dbReference type="ARBA" id="ARBA00010088"/>
    </source>
</evidence>
<dbReference type="InterPro" id="IPR029058">
    <property type="entry name" value="AB_hydrolase_fold"/>
</dbReference>
<proteinExistence type="inferred from homology"/>
<dbReference type="Gene3D" id="3.40.50.1820">
    <property type="entry name" value="alpha/beta hydrolase"/>
    <property type="match status" value="1"/>
</dbReference>
<dbReference type="Pfam" id="PF00561">
    <property type="entry name" value="Abhydrolase_1"/>
    <property type="match status" value="1"/>
</dbReference>
<dbReference type="PRINTS" id="PR00793">
    <property type="entry name" value="PROAMNOPTASE"/>
</dbReference>
<evidence type="ECO:0000259" key="3">
    <source>
        <dbReference type="Pfam" id="PF00561"/>
    </source>
</evidence>
<dbReference type="SUPFAM" id="SSF53474">
    <property type="entry name" value="alpha/beta-Hydrolases"/>
    <property type="match status" value="1"/>
</dbReference>
<gene>
    <name evidence="4" type="ORF">M747DRAFT_349885</name>
</gene>
<dbReference type="PANTHER" id="PTHR43248:SF2">
    <property type="entry name" value="PROLYL AMINOPEPTIDASE"/>
    <property type="match status" value="1"/>
</dbReference>
<evidence type="ECO:0000313" key="5">
    <source>
        <dbReference type="Proteomes" id="UP000253845"/>
    </source>
</evidence>
<dbReference type="InterPro" id="IPR051601">
    <property type="entry name" value="Serine_prot/Carboxylest_S33"/>
</dbReference>
<comment type="similarity">
    <text evidence="1">Belongs to the peptidase S33 family.</text>
</comment>
<evidence type="ECO:0000256" key="2">
    <source>
        <dbReference type="ARBA" id="ARBA00022801"/>
    </source>
</evidence>
<evidence type="ECO:0000313" key="4">
    <source>
        <dbReference type="EMBL" id="RDH21280.1"/>
    </source>
</evidence>
<dbReference type="EMBL" id="KZ851911">
    <property type="protein sequence ID" value="RDH21280.1"/>
    <property type="molecule type" value="Genomic_DNA"/>
</dbReference>
<dbReference type="GO" id="GO:0006508">
    <property type="term" value="P:proteolysis"/>
    <property type="evidence" value="ECO:0007669"/>
    <property type="project" value="InterPro"/>
</dbReference>
<keyword evidence="4" id="KW-0031">Aminopeptidase</keyword>
<name>A0A370C546_ASPNG</name>
<feature type="domain" description="AB hydrolase-1" evidence="3">
    <location>
        <begin position="127"/>
        <end position="286"/>
    </location>
</feature>
<organism evidence="4 5">
    <name type="scientific">Aspergillus niger ATCC 13496</name>
    <dbReference type="NCBI Taxonomy" id="1353008"/>
    <lineage>
        <taxon>Eukaryota</taxon>
        <taxon>Fungi</taxon>
        <taxon>Dikarya</taxon>
        <taxon>Ascomycota</taxon>
        <taxon>Pezizomycotina</taxon>
        <taxon>Eurotiomycetes</taxon>
        <taxon>Eurotiomycetidae</taxon>
        <taxon>Eurotiales</taxon>
        <taxon>Aspergillaceae</taxon>
        <taxon>Aspergillus</taxon>
        <taxon>Aspergillus subgen. Circumdati</taxon>
    </lineage>
</organism>
<dbReference type="AlphaFoldDB" id="A0A370C546"/>
<dbReference type="GO" id="GO:0004177">
    <property type="term" value="F:aminopeptidase activity"/>
    <property type="evidence" value="ECO:0007669"/>
    <property type="project" value="UniProtKB-KW"/>
</dbReference>
<reference evidence="4 5" key="1">
    <citation type="submission" date="2018-07" db="EMBL/GenBank/DDBJ databases">
        <title>Section-level genome sequencing of Aspergillus section Nigri to investigate inter- and intra-species variation.</title>
        <authorList>
            <consortium name="DOE Joint Genome Institute"/>
            <person name="Vesth T.C."/>
            <person name="Nybo J.L."/>
            <person name="Theobald S."/>
            <person name="Frisvad J.C."/>
            <person name="Larsen T.O."/>
            <person name="Nielsen K.F."/>
            <person name="Hoof J.B."/>
            <person name="Brandl J."/>
            <person name="Salamov A."/>
            <person name="Riley R."/>
            <person name="Gladden J.M."/>
            <person name="Phatale P."/>
            <person name="Nielsen M.T."/>
            <person name="Lyhne E.K."/>
            <person name="Kogle M.E."/>
            <person name="Strasser K."/>
            <person name="McDonnell E."/>
            <person name="Barry K."/>
            <person name="Clum A."/>
            <person name="Chen C."/>
            <person name="Nolan M."/>
            <person name="Sandor L."/>
            <person name="Kuo A."/>
            <person name="Lipzen A."/>
            <person name="Hainaut M."/>
            <person name="Drula E."/>
            <person name="Tsang A."/>
            <person name="Magnuson J.K."/>
            <person name="Henrissat B."/>
            <person name="Wiebenga A."/>
            <person name="Simmons B.A."/>
            <person name="Makela M.R."/>
            <person name="De vries R.P."/>
            <person name="Grigoriev I.V."/>
            <person name="Mortensen U.H."/>
            <person name="Baker S.E."/>
            <person name="Andersen M.R."/>
        </authorList>
    </citation>
    <scope>NUCLEOTIDE SEQUENCE [LARGE SCALE GENOMIC DNA]</scope>
    <source>
        <strain evidence="4 5">ATCC 13496</strain>
    </source>
</reference>
<dbReference type="VEuPathDB" id="FungiDB:M747DRAFT_349885"/>
<dbReference type="PANTHER" id="PTHR43248">
    <property type="entry name" value="2-SUCCINYL-6-HYDROXY-2,4-CYCLOHEXADIENE-1-CARBOXYLATE SYNTHASE"/>
    <property type="match status" value="1"/>
</dbReference>
<dbReference type="InterPro" id="IPR000073">
    <property type="entry name" value="AB_hydrolase_1"/>
</dbReference>
<dbReference type="InterPro" id="IPR002410">
    <property type="entry name" value="Peptidase_S33"/>
</dbReference>
<keyword evidence="4" id="KW-0645">Protease</keyword>